<dbReference type="OrthoDB" id="534912at2759"/>
<sequence>MNGDFWRRSNMNQRNISYEFSNIKSLRVQRIRRMGDMLVLLSLQLFLLIMFVEFSKYYPDADASDLHTSSHPVFGGFDPNLNTYRKYNSMFQDIHVMVFLGFGFLMAFLKKYGYSSIGFNFFLAAILVQWAILCRGFFHLSNLKIPISVESLVEADIAVASVLISMGVLLGQTTLLQLIIMGIIEIAVYQCNFYVGDEILKIADAGASIFVHTFGAYFGLAASFALSRFKRKNDIESDKSLESSNYTSDLFAMIGTIFLWIYWPSFNSAELSGDDQHRAIINTYLSLAASCATAFAFSAILTPDTKFDMVHVQNSTLAGGVAIGASVNMMIQPYGAIFLGMLAGALSVIGYNYITPWIDRNLHIHDTCGVHNLHGMPGVLAALVSAILAAIATESQYHTGLYDIFPARAPTIPSFNQDVYRHIQGDGRTAMQQAGYQILALIMTVVVAIVTGFLTGISNKTLCFHYSFL</sequence>
<evidence type="ECO:0000256" key="2">
    <source>
        <dbReference type="ARBA" id="ARBA00011036"/>
    </source>
</evidence>
<feature type="transmembrane region" description="Helical" evidence="6">
    <location>
        <begin position="207"/>
        <end position="226"/>
    </location>
</feature>
<evidence type="ECO:0000259" key="7">
    <source>
        <dbReference type="Pfam" id="PF00909"/>
    </source>
</evidence>
<feature type="transmembrane region" description="Helical" evidence="6">
    <location>
        <begin position="438"/>
        <end position="457"/>
    </location>
</feature>
<evidence type="ECO:0000256" key="6">
    <source>
        <dbReference type="SAM" id="Phobius"/>
    </source>
</evidence>
<dbReference type="PRINTS" id="PR00342">
    <property type="entry name" value="RHESUSRHD"/>
</dbReference>
<keyword evidence="4 6" id="KW-1133">Transmembrane helix</keyword>
<name>A0A7F5RAF6_AGRPL</name>
<gene>
    <name evidence="9" type="primary">LOC108742714</name>
</gene>
<feature type="transmembrane region" description="Helical" evidence="6">
    <location>
        <begin position="334"/>
        <end position="354"/>
    </location>
</feature>
<dbReference type="InterPro" id="IPR024041">
    <property type="entry name" value="NH4_transpt_AmtB-like_dom"/>
</dbReference>
<dbReference type="InterPro" id="IPR002229">
    <property type="entry name" value="RhesusRHD"/>
</dbReference>
<evidence type="ECO:0000256" key="5">
    <source>
        <dbReference type="ARBA" id="ARBA00023136"/>
    </source>
</evidence>
<organism evidence="8 9">
    <name type="scientific">Agrilus planipennis</name>
    <name type="common">Emerald ash borer</name>
    <name type="synonym">Agrilus marcopoli</name>
    <dbReference type="NCBI Taxonomy" id="224129"/>
    <lineage>
        <taxon>Eukaryota</taxon>
        <taxon>Metazoa</taxon>
        <taxon>Ecdysozoa</taxon>
        <taxon>Arthropoda</taxon>
        <taxon>Hexapoda</taxon>
        <taxon>Insecta</taxon>
        <taxon>Pterygota</taxon>
        <taxon>Neoptera</taxon>
        <taxon>Endopterygota</taxon>
        <taxon>Coleoptera</taxon>
        <taxon>Polyphaga</taxon>
        <taxon>Elateriformia</taxon>
        <taxon>Buprestoidea</taxon>
        <taxon>Buprestidae</taxon>
        <taxon>Agrilinae</taxon>
        <taxon>Agrilus</taxon>
    </lineage>
</organism>
<dbReference type="FunCoup" id="A0A7F5RAF6">
    <property type="interactions" value="21"/>
</dbReference>
<dbReference type="KEGG" id="apln:108742714"/>
<evidence type="ECO:0000256" key="3">
    <source>
        <dbReference type="ARBA" id="ARBA00022692"/>
    </source>
</evidence>
<dbReference type="PANTHER" id="PTHR11730:SF60">
    <property type="entry name" value="RH50, ISOFORM D"/>
    <property type="match status" value="1"/>
</dbReference>
<dbReference type="InterPro" id="IPR029020">
    <property type="entry name" value="Ammonium/urea_transptr"/>
</dbReference>
<dbReference type="InParanoid" id="A0A7F5RAF6"/>
<dbReference type="GO" id="GO:0008519">
    <property type="term" value="F:ammonium channel activity"/>
    <property type="evidence" value="ECO:0007669"/>
    <property type="project" value="InterPro"/>
</dbReference>
<feature type="transmembrane region" description="Helical" evidence="6">
    <location>
        <begin position="121"/>
        <end position="140"/>
    </location>
</feature>
<dbReference type="Proteomes" id="UP000192223">
    <property type="component" value="Unplaced"/>
</dbReference>
<protein>
    <submittedName>
        <fullName evidence="9">Ammonium transporter Rh type B</fullName>
    </submittedName>
</protein>
<accession>A0A7F5RAF6</accession>
<evidence type="ECO:0000313" key="8">
    <source>
        <dbReference type="Proteomes" id="UP000192223"/>
    </source>
</evidence>
<dbReference type="Pfam" id="PF00909">
    <property type="entry name" value="Ammonium_transp"/>
    <property type="match status" value="1"/>
</dbReference>
<dbReference type="Gene3D" id="1.10.3430.10">
    <property type="entry name" value="Ammonium transporter AmtB like domains"/>
    <property type="match status" value="1"/>
</dbReference>
<reference evidence="9" key="1">
    <citation type="submission" date="2025-08" db="UniProtKB">
        <authorList>
            <consortium name="RefSeq"/>
        </authorList>
    </citation>
    <scope>IDENTIFICATION</scope>
    <source>
        <tissue evidence="9">Entire body</tissue>
    </source>
</reference>
<feature type="domain" description="Ammonium transporter AmtB-like" evidence="7">
    <location>
        <begin position="89"/>
        <end position="458"/>
    </location>
</feature>
<dbReference type="SUPFAM" id="SSF111352">
    <property type="entry name" value="Ammonium transporter"/>
    <property type="match status" value="1"/>
</dbReference>
<dbReference type="AlphaFoldDB" id="A0A7F5RAF6"/>
<feature type="transmembrane region" description="Helical" evidence="6">
    <location>
        <begin position="246"/>
        <end position="263"/>
    </location>
</feature>
<dbReference type="GO" id="GO:0097272">
    <property type="term" value="P:ammonium homeostasis"/>
    <property type="evidence" value="ECO:0007669"/>
    <property type="project" value="TreeGrafter"/>
</dbReference>
<comment type="subcellular location">
    <subcellularLocation>
        <location evidence="1">Membrane</location>
        <topology evidence="1">Multi-pass membrane protein</topology>
    </subcellularLocation>
</comment>
<feature type="transmembrane region" description="Helical" evidence="6">
    <location>
        <begin position="34"/>
        <end position="52"/>
    </location>
</feature>
<dbReference type="PANTHER" id="PTHR11730">
    <property type="entry name" value="AMMONIUM TRANSPORTER"/>
    <property type="match status" value="1"/>
</dbReference>
<evidence type="ECO:0000256" key="4">
    <source>
        <dbReference type="ARBA" id="ARBA00022989"/>
    </source>
</evidence>
<feature type="transmembrane region" description="Helical" evidence="6">
    <location>
        <begin position="90"/>
        <end position="109"/>
    </location>
</feature>
<keyword evidence="8" id="KW-1185">Reference proteome</keyword>
<evidence type="ECO:0000256" key="1">
    <source>
        <dbReference type="ARBA" id="ARBA00004141"/>
    </source>
</evidence>
<feature type="transmembrane region" description="Helical" evidence="6">
    <location>
        <begin position="283"/>
        <end position="301"/>
    </location>
</feature>
<dbReference type="RefSeq" id="XP_025832929.1">
    <property type="nucleotide sequence ID" value="XM_025977144.1"/>
</dbReference>
<proteinExistence type="inferred from homology"/>
<comment type="similarity">
    <text evidence="2">Belongs to the ammonium transporter (TC 2.A.49) family. Rh subfamily.</text>
</comment>
<keyword evidence="3 6" id="KW-0812">Transmembrane</keyword>
<dbReference type="GO" id="GO:0005886">
    <property type="term" value="C:plasma membrane"/>
    <property type="evidence" value="ECO:0007669"/>
    <property type="project" value="InterPro"/>
</dbReference>
<feature type="transmembrane region" description="Helical" evidence="6">
    <location>
        <begin position="374"/>
        <end position="392"/>
    </location>
</feature>
<evidence type="ECO:0000313" key="9">
    <source>
        <dbReference type="RefSeq" id="XP_025832929.1"/>
    </source>
</evidence>
<dbReference type="GeneID" id="108742714"/>
<keyword evidence="5 6" id="KW-0472">Membrane</keyword>